<sequence>MEWNMTSFKGGIGRNEAATRFATRCGPESPERSYVAET</sequence>
<dbReference type="EMBL" id="OOFM01000001">
    <property type="protein sequence ID" value="SPL61637.1"/>
    <property type="molecule type" value="Genomic_DNA"/>
</dbReference>
<evidence type="ECO:0000256" key="1">
    <source>
        <dbReference type="SAM" id="MobiDB-lite"/>
    </source>
</evidence>
<name>A0A2P9HC41_9HYPH</name>
<evidence type="ECO:0000313" key="2">
    <source>
        <dbReference type="EMBL" id="SPL61637.1"/>
    </source>
</evidence>
<proteinExistence type="predicted"/>
<dbReference type="AlphaFoldDB" id="A0A2P9HC41"/>
<accession>A0A2P9HC41</accession>
<dbReference type="Proteomes" id="UP000246073">
    <property type="component" value="Unassembled WGS sequence"/>
</dbReference>
<reference evidence="3" key="1">
    <citation type="submission" date="2017-12" db="EMBL/GenBank/DDBJ databases">
        <authorList>
            <person name="Diaz M."/>
        </authorList>
    </citation>
    <scope>NUCLEOTIDE SEQUENCE [LARGE SCALE GENOMIC DNA]</scope>
    <source>
        <strain evidence="3">FI11154</strain>
    </source>
</reference>
<feature type="region of interest" description="Disordered" evidence="1">
    <location>
        <begin position="19"/>
        <end position="38"/>
    </location>
</feature>
<evidence type="ECO:0000313" key="3">
    <source>
        <dbReference type="Proteomes" id="UP000246073"/>
    </source>
</evidence>
<organism evidence="2 3">
    <name type="scientific">Ochrobactrum soli</name>
    <dbReference type="NCBI Taxonomy" id="2448455"/>
    <lineage>
        <taxon>Bacteria</taxon>
        <taxon>Pseudomonadati</taxon>
        <taxon>Pseudomonadota</taxon>
        <taxon>Alphaproteobacteria</taxon>
        <taxon>Hyphomicrobiales</taxon>
        <taxon>Brucellaceae</taxon>
        <taxon>Brucella/Ochrobactrum group</taxon>
        <taxon>Ochrobactrum</taxon>
    </lineage>
</organism>
<protein>
    <submittedName>
        <fullName evidence="2">Uncharacterized protein</fullName>
    </submittedName>
</protein>
<gene>
    <name evidence="2" type="ORF">OHAE_4429</name>
</gene>